<dbReference type="PANTHER" id="PTHR48104">
    <property type="entry name" value="METACASPASE-4"/>
    <property type="match status" value="1"/>
</dbReference>
<comment type="caution">
    <text evidence="3">The sequence shown here is derived from an EMBL/GenBank/DDBJ whole genome shotgun (WGS) entry which is preliminary data.</text>
</comment>
<dbReference type="GO" id="GO:0006508">
    <property type="term" value="P:proteolysis"/>
    <property type="evidence" value="ECO:0007669"/>
    <property type="project" value="InterPro"/>
</dbReference>
<dbReference type="GO" id="GO:0005737">
    <property type="term" value="C:cytoplasm"/>
    <property type="evidence" value="ECO:0007669"/>
    <property type="project" value="TreeGrafter"/>
</dbReference>
<dbReference type="AlphaFoldDB" id="A0A080LY12"/>
<feature type="domain" description="Peptidase C14 caspase" evidence="2">
    <location>
        <begin position="3"/>
        <end position="265"/>
    </location>
</feature>
<dbReference type="Pfam" id="PF00656">
    <property type="entry name" value="Peptidase_C14"/>
    <property type="match status" value="1"/>
</dbReference>
<gene>
    <name evidence="3" type="ORF">AW09_002031</name>
</gene>
<evidence type="ECO:0000313" key="3">
    <source>
        <dbReference type="EMBL" id="KFB72765.1"/>
    </source>
</evidence>
<evidence type="ECO:0000256" key="1">
    <source>
        <dbReference type="SAM" id="MobiDB-lite"/>
    </source>
</evidence>
<evidence type="ECO:0000259" key="2">
    <source>
        <dbReference type="Pfam" id="PF00656"/>
    </source>
</evidence>
<sequence length="276" mass="29379">MAKKALIVGINDYAPVGAGGPDLRGCVADARDMANTLHVLGIVPAVPASMRILTNANATRANILSGLKWLITGAKAKDVLVFYYSGHGSQIPDPSSEESVDHMDETICPHDFASAGMITDDVLRQAITGLAAGANLDVILDSCHSGTATRELANFTVRYVDPPLEQSFFRDANPRADLRRLMGRGAAARDAVVVPGLNHVLWAGCRDNQLSGEGPIDGGIRGFFTYCFCKALRATYPNVTRGRLDSIVTPAVKAKNTSQTPQLEGTPASINEKVFT</sequence>
<dbReference type="Gene3D" id="3.40.50.1460">
    <property type="match status" value="1"/>
</dbReference>
<feature type="region of interest" description="Disordered" evidence="1">
    <location>
        <begin position="257"/>
        <end position="276"/>
    </location>
</feature>
<dbReference type="InterPro" id="IPR050452">
    <property type="entry name" value="Metacaspase"/>
</dbReference>
<dbReference type="SUPFAM" id="SSF52129">
    <property type="entry name" value="Caspase-like"/>
    <property type="match status" value="1"/>
</dbReference>
<evidence type="ECO:0000313" key="4">
    <source>
        <dbReference type="Proteomes" id="UP000020077"/>
    </source>
</evidence>
<dbReference type="InterPro" id="IPR011600">
    <property type="entry name" value="Pept_C14_caspase"/>
</dbReference>
<protein>
    <recommendedName>
        <fullName evidence="2">Peptidase C14 caspase domain-containing protein</fullName>
    </recommendedName>
</protein>
<name>A0A080LY12_9PROT</name>
<dbReference type="PANTHER" id="PTHR48104:SF30">
    <property type="entry name" value="METACASPASE-1"/>
    <property type="match status" value="1"/>
</dbReference>
<dbReference type="GO" id="GO:0004197">
    <property type="term" value="F:cysteine-type endopeptidase activity"/>
    <property type="evidence" value="ECO:0007669"/>
    <property type="project" value="InterPro"/>
</dbReference>
<dbReference type="Proteomes" id="UP000020077">
    <property type="component" value="Unassembled WGS sequence"/>
</dbReference>
<proteinExistence type="predicted"/>
<organism evidence="3 4">
    <name type="scientific">Candidatus Accumulibacter phosphatis</name>
    <dbReference type="NCBI Taxonomy" id="327160"/>
    <lineage>
        <taxon>Bacteria</taxon>
        <taxon>Pseudomonadati</taxon>
        <taxon>Pseudomonadota</taxon>
        <taxon>Betaproteobacteria</taxon>
        <taxon>Candidatus Accumulibacter</taxon>
    </lineage>
</organism>
<dbReference type="InterPro" id="IPR029030">
    <property type="entry name" value="Caspase-like_dom_sf"/>
</dbReference>
<dbReference type="EMBL" id="JDVG02000338">
    <property type="protein sequence ID" value="KFB72765.1"/>
    <property type="molecule type" value="Genomic_DNA"/>
</dbReference>
<accession>A0A080LY12</accession>
<reference evidence="3 4" key="1">
    <citation type="submission" date="2014-02" db="EMBL/GenBank/DDBJ databases">
        <title>Expanding our view of genomic diversity in Candidatus Accumulibacter clades.</title>
        <authorList>
            <person name="Skennerton C.T."/>
            <person name="Barr J.J."/>
            <person name="Slater F.R."/>
            <person name="Bond P.L."/>
            <person name="Tyson G.W."/>
        </authorList>
    </citation>
    <scope>NUCLEOTIDE SEQUENCE [LARGE SCALE GENOMIC DNA]</scope>
    <source>
        <strain evidence="4">BA-91</strain>
    </source>
</reference>